<protein>
    <submittedName>
        <fullName evidence="1">Uncharacterized protein</fullName>
    </submittedName>
</protein>
<proteinExistence type="predicted"/>
<organism evidence="1 2">
    <name type="scientific">Limosilactobacillus reuteri MM4-1A</name>
    <dbReference type="NCBI Taxonomy" id="548485"/>
    <lineage>
        <taxon>Bacteria</taxon>
        <taxon>Bacillati</taxon>
        <taxon>Bacillota</taxon>
        <taxon>Bacilli</taxon>
        <taxon>Lactobacillales</taxon>
        <taxon>Lactobacillaceae</taxon>
        <taxon>Limosilactobacillus</taxon>
    </lineage>
</organism>
<dbReference type="AlphaFoldDB" id="A0A828RHA9"/>
<evidence type="ECO:0000313" key="1">
    <source>
        <dbReference type="EMBL" id="EGC15940.1"/>
    </source>
</evidence>
<gene>
    <name evidence="1" type="ORF">HMPREF0536_10120</name>
</gene>
<comment type="caution">
    <text evidence="1">The sequence shown here is derived from an EMBL/GenBank/DDBJ whole genome shotgun (WGS) entry which is preliminary data.</text>
</comment>
<sequence>MSQKDVDRVDLSQYLNIQVKSEPFYNEFALFYDLLGGDNCGS</sequence>
<evidence type="ECO:0000313" key="2">
    <source>
        <dbReference type="Proteomes" id="UP000004335"/>
    </source>
</evidence>
<reference evidence="1 2" key="1">
    <citation type="submission" date="2011-01" db="EMBL/GenBank/DDBJ databases">
        <authorList>
            <person name="Muzny D."/>
            <person name="Qin X."/>
            <person name="Buhay C."/>
            <person name="Dugan-Rocha S."/>
            <person name="Ding Y."/>
            <person name="Chen G."/>
            <person name="Hawes A."/>
            <person name="Holder M."/>
            <person name="Jhangiani S."/>
            <person name="Johnson A."/>
            <person name="Khan Z."/>
            <person name="Li Z."/>
            <person name="Liu W."/>
            <person name="Liu X."/>
            <person name="Perez L."/>
            <person name="Shen H."/>
            <person name="Wang Q."/>
            <person name="Watt J."/>
            <person name="Xi L."/>
            <person name="Xin Y."/>
            <person name="Zhou J."/>
            <person name="Deng J."/>
            <person name="Jiang H."/>
            <person name="Liu Y."/>
            <person name="Qu J."/>
            <person name="Song X.-Z."/>
            <person name="Zhang L."/>
            <person name="Villasana D."/>
            <person name="Johnson A."/>
            <person name="Liu J."/>
            <person name="Liyanage D."/>
            <person name="Lorensuhewa L."/>
            <person name="Robinson T."/>
            <person name="Song A."/>
            <person name="Song B.-B."/>
            <person name="Dinh H."/>
            <person name="Thornton R."/>
            <person name="Coyle M."/>
            <person name="Francisco L."/>
            <person name="Jackson L."/>
            <person name="Javaid M."/>
            <person name="Korchina V."/>
            <person name="Kovar C."/>
            <person name="Mata R."/>
            <person name="Mathew T."/>
            <person name="Ngo R."/>
            <person name="Nguyen L."/>
            <person name="Nguyen N."/>
            <person name="Okwuonu G."/>
            <person name="Ongeri F."/>
            <person name="Pham C."/>
            <person name="Simmons D."/>
            <person name="Wilczek-Boney K."/>
            <person name="Hale W."/>
            <person name="Jakkamsetti A."/>
            <person name="Pham P."/>
            <person name="Ruth R."/>
            <person name="San Lucas F."/>
            <person name="Warren J."/>
            <person name="Zhang J."/>
            <person name="Zhao Z."/>
            <person name="Zhou C."/>
            <person name="Zhu D."/>
            <person name="Lee S."/>
            <person name="Bess C."/>
            <person name="Blankenburg K."/>
            <person name="Forbes L."/>
            <person name="Fu Q."/>
            <person name="Gubbala S."/>
            <person name="Hirani K."/>
            <person name="Jayaseelan J.C."/>
            <person name="Lara F."/>
            <person name="Munidasa M."/>
            <person name="Palculict T."/>
            <person name="Patil S."/>
            <person name="Pu L.-L."/>
            <person name="Saada N."/>
            <person name="Tang L."/>
            <person name="Weissenberger G."/>
            <person name="Zhu Y."/>
            <person name="Hemphill L."/>
            <person name="Shang Y."/>
            <person name="Youmans B."/>
            <person name="Ayvaz T."/>
            <person name="Ross M."/>
            <person name="Santibanez J."/>
            <person name="Aqrawi P."/>
            <person name="Gross S."/>
            <person name="Joshi V."/>
            <person name="Fowler G."/>
            <person name="Nazareth L."/>
            <person name="Reid J."/>
            <person name="Worley K."/>
            <person name="Petrosino J."/>
            <person name="Highlander S."/>
            <person name="Gibbs R."/>
        </authorList>
    </citation>
    <scope>NUCLEOTIDE SEQUENCE [LARGE SCALE GENOMIC DNA]</scope>
    <source>
        <strain evidence="1 2">MM4-1A</strain>
    </source>
</reference>
<dbReference type="EMBL" id="ACGX02000003">
    <property type="protein sequence ID" value="EGC15940.1"/>
    <property type="molecule type" value="Genomic_DNA"/>
</dbReference>
<accession>A0A828RHA9</accession>
<name>A0A828RHA9_LIMRT</name>
<dbReference type="Proteomes" id="UP000004335">
    <property type="component" value="Unassembled WGS sequence"/>
</dbReference>